<dbReference type="AlphaFoldDB" id="A0AAW7ZJF6"/>
<gene>
    <name evidence="1" type="ORF">P6N53_17680</name>
</gene>
<dbReference type="Proteomes" id="UP001172911">
    <property type="component" value="Unassembled WGS sequence"/>
</dbReference>
<dbReference type="EMBL" id="JARPTC010000032">
    <property type="protein sequence ID" value="MDO7789044.1"/>
    <property type="molecule type" value="Genomic_DNA"/>
</dbReference>
<organism evidence="1 2">
    <name type="scientific">Desulforamulus aquiferis</name>
    <dbReference type="NCBI Taxonomy" id="1397668"/>
    <lineage>
        <taxon>Bacteria</taxon>
        <taxon>Bacillati</taxon>
        <taxon>Bacillota</taxon>
        <taxon>Clostridia</taxon>
        <taxon>Eubacteriales</taxon>
        <taxon>Peptococcaceae</taxon>
        <taxon>Desulforamulus</taxon>
    </lineage>
</organism>
<name>A0AAW7ZJF6_9FIRM</name>
<reference evidence="1" key="1">
    <citation type="journal article" date="2023" name="J. Hazard. Mater.">
        <title>Anaerobic biodegradation of pyrene and benzo[a]pyrene by a new sulfate-reducing Desulforamulus aquiferis strain DSA.</title>
        <authorList>
            <person name="Zhang Z."/>
            <person name="Sun J."/>
            <person name="Gong X."/>
            <person name="Wang C."/>
            <person name="Wang H."/>
        </authorList>
    </citation>
    <scope>NUCLEOTIDE SEQUENCE</scope>
    <source>
        <strain evidence="1">DSA</strain>
    </source>
</reference>
<proteinExistence type="predicted"/>
<evidence type="ECO:0000313" key="2">
    <source>
        <dbReference type="Proteomes" id="UP001172911"/>
    </source>
</evidence>
<accession>A0AAW7ZJF6</accession>
<evidence type="ECO:0008006" key="3">
    <source>
        <dbReference type="Google" id="ProtNLM"/>
    </source>
</evidence>
<protein>
    <recommendedName>
        <fullName evidence="3">Lipoprotein</fullName>
    </recommendedName>
</protein>
<keyword evidence="2" id="KW-1185">Reference proteome</keyword>
<comment type="caution">
    <text evidence="1">The sequence shown here is derived from an EMBL/GenBank/DDBJ whole genome shotgun (WGS) entry which is preliminary data.</text>
</comment>
<evidence type="ECO:0000313" key="1">
    <source>
        <dbReference type="EMBL" id="MDO7789044.1"/>
    </source>
</evidence>
<dbReference type="RefSeq" id="WP_304545519.1">
    <property type="nucleotide sequence ID" value="NZ_JARPTC010000032.1"/>
</dbReference>
<sequence>MKKKHLLILILLIAFSVVVAGCSQERKLEVKVLSPEEAAYMEGDPIENLVKKETEWLGRLEVVKEEIDSAYSGWDQGNISKEEYLNKLSSNMDVVRTIVKEFDLHMEVNTFPADVKNQDIYQDGLAYGEKLRTTVNNYIYMVTRGIRDMETGNLKALDDDQIKGLHESQMVETYNDYKTKLEWGLEQAK</sequence>
<reference evidence="1" key="2">
    <citation type="submission" date="2023-03" db="EMBL/GenBank/DDBJ databases">
        <authorList>
            <person name="Zhang Z."/>
        </authorList>
    </citation>
    <scope>NUCLEOTIDE SEQUENCE</scope>
    <source>
        <strain evidence="1">DSA</strain>
    </source>
</reference>
<dbReference type="PROSITE" id="PS51257">
    <property type="entry name" value="PROKAR_LIPOPROTEIN"/>
    <property type="match status" value="1"/>
</dbReference>